<accession>A0A3G9IKA2</accession>
<keyword evidence="2" id="KW-1003">Cell membrane</keyword>
<dbReference type="PANTHER" id="PTHR23028:SF53">
    <property type="entry name" value="ACYL_TRANSF_3 DOMAIN-CONTAINING PROTEIN"/>
    <property type="match status" value="1"/>
</dbReference>
<dbReference type="InterPro" id="IPR036514">
    <property type="entry name" value="SGNH_hydro_sf"/>
</dbReference>
<feature type="transmembrane region" description="Helical" evidence="9">
    <location>
        <begin position="273"/>
        <end position="292"/>
    </location>
</feature>
<dbReference type="GO" id="GO:0009103">
    <property type="term" value="P:lipopolysaccharide biosynthetic process"/>
    <property type="evidence" value="ECO:0007669"/>
    <property type="project" value="TreeGrafter"/>
</dbReference>
<evidence type="ECO:0000256" key="4">
    <source>
        <dbReference type="ARBA" id="ARBA00022692"/>
    </source>
</evidence>
<feature type="transmembrane region" description="Helical" evidence="9">
    <location>
        <begin position="150"/>
        <end position="166"/>
    </location>
</feature>
<dbReference type="Gene3D" id="3.40.50.1110">
    <property type="entry name" value="SGNH hydrolase"/>
    <property type="match status" value="1"/>
</dbReference>
<evidence type="ECO:0000256" key="2">
    <source>
        <dbReference type="ARBA" id="ARBA00022475"/>
    </source>
</evidence>
<dbReference type="PANTHER" id="PTHR23028">
    <property type="entry name" value="ACETYLTRANSFERASE"/>
    <property type="match status" value="1"/>
</dbReference>
<sequence>MGVGGSDRTRVAGLDSLRAVAVVAVVAYHLTAPGFGGGFLGVTLFFVISGYLITRLLLNEIGAAGRLDLRSFWIRRVRRLFPALLVLVLLCLTVALLFAPASLHRIRGDALASMTYSSNWWMIFHHISYFDSFALPSPLTHLWTLAIEEQFYLLWPLVLVVLLAVLRRPGRILFFLGLAVVASFAVMAVLYRAADPNRSYMGTDARMGELLIGAALAVWMHLAPNGSVTSRSAAARRVRGWWACAIGLGSAGVYAALTITLSDRAAFTYRGGILLAAVSSVGLILALQDGALSRLVGRFDCGVLGAVGRRSYGIYLWHYPILIALSSPLTFGTFYWARSAAVVGLTMVTAEVSYRFVEMPIRRRGFRNTLRGIAARLRGMRTVPRRVVVGATLAMVIVPGVALAGVGVPQVDHGPITVLMGSHPGEAPAVTQSATPDHGVSGRSGAHPSAESSAMAQPKSMTGPDTVAVGDSLLIDIAGRLQRKVPGISINAEIGRQPWTGLSIADTYTQFNRPGGTYLLGIGTNGAIDPGALTDFVRRHAHALILLVTPRVNRPWESASVRAIWKVSKFPNVRVVDFHNAAAGHPEYFGPDGVHLTDSGIRAMVALILAAGGRR</sequence>
<feature type="transmembrane region" description="Helical" evidence="9">
    <location>
        <begin position="335"/>
        <end position="357"/>
    </location>
</feature>
<keyword evidence="12" id="KW-1185">Reference proteome</keyword>
<feature type="transmembrane region" description="Helical" evidence="9">
    <location>
        <begin position="37"/>
        <end position="58"/>
    </location>
</feature>
<dbReference type="Proteomes" id="UP000271573">
    <property type="component" value="Chromosome"/>
</dbReference>
<feature type="transmembrane region" description="Helical" evidence="9">
    <location>
        <begin position="211"/>
        <end position="228"/>
    </location>
</feature>
<keyword evidence="7 11" id="KW-0012">Acyltransferase</keyword>
<evidence type="ECO:0000256" key="9">
    <source>
        <dbReference type="SAM" id="Phobius"/>
    </source>
</evidence>
<evidence type="ECO:0000313" key="11">
    <source>
        <dbReference type="EMBL" id="BBH18602.1"/>
    </source>
</evidence>
<feature type="transmembrane region" description="Helical" evidence="9">
    <location>
        <begin position="312"/>
        <end position="329"/>
    </location>
</feature>
<keyword evidence="4 9" id="KW-0812">Transmembrane</keyword>
<keyword evidence="3 11" id="KW-0808">Transferase</keyword>
<gene>
    <name evidence="11" type="ORF">Back2_28890</name>
</gene>
<dbReference type="RefSeq" id="WP_164512611.1">
    <property type="nucleotide sequence ID" value="NZ_AP019307.1"/>
</dbReference>
<reference evidence="11 12" key="1">
    <citation type="submission" date="2018-11" db="EMBL/GenBank/DDBJ databases">
        <title>Complete genome sequence of Nocardioides baekrokdamisoli strain KCTC 39748.</title>
        <authorList>
            <person name="Kang S.W."/>
            <person name="Lee K.C."/>
            <person name="Kim K.K."/>
            <person name="Kim J.S."/>
            <person name="Kim D.S."/>
            <person name="Ko S.H."/>
            <person name="Yang S.H."/>
            <person name="Shin Y.K."/>
            <person name="Lee J.S."/>
        </authorList>
    </citation>
    <scope>NUCLEOTIDE SEQUENCE [LARGE SCALE GENOMIC DNA]</scope>
    <source>
        <strain evidence="11 12">KCTC 39748</strain>
    </source>
</reference>
<evidence type="ECO:0000313" key="12">
    <source>
        <dbReference type="Proteomes" id="UP000271573"/>
    </source>
</evidence>
<name>A0A3G9IKA2_9ACTN</name>
<evidence type="ECO:0000256" key="7">
    <source>
        <dbReference type="ARBA" id="ARBA00023315"/>
    </source>
</evidence>
<evidence type="ECO:0000259" key="10">
    <source>
        <dbReference type="Pfam" id="PF01757"/>
    </source>
</evidence>
<evidence type="ECO:0000256" key="3">
    <source>
        <dbReference type="ARBA" id="ARBA00022679"/>
    </source>
</evidence>
<dbReference type="GO" id="GO:0016747">
    <property type="term" value="F:acyltransferase activity, transferring groups other than amino-acyl groups"/>
    <property type="evidence" value="ECO:0007669"/>
    <property type="project" value="InterPro"/>
</dbReference>
<proteinExistence type="predicted"/>
<dbReference type="GO" id="GO:0005886">
    <property type="term" value="C:plasma membrane"/>
    <property type="evidence" value="ECO:0007669"/>
    <property type="project" value="UniProtKB-SubCell"/>
</dbReference>
<evidence type="ECO:0000256" key="5">
    <source>
        <dbReference type="ARBA" id="ARBA00022989"/>
    </source>
</evidence>
<dbReference type="InterPro" id="IPR002656">
    <property type="entry name" value="Acyl_transf_3_dom"/>
</dbReference>
<evidence type="ECO:0000256" key="8">
    <source>
        <dbReference type="SAM" id="MobiDB-lite"/>
    </source>
</evidence>
<feature type="region of interest" description="Disordered" evidence="8">
    <location>
        <begin position="424"/>
        <end position="463"/>
    </location>
</feature>
<feature type="transmembrane region" description="Helical" evidence="9">
    <location>
        <begin position="240"/>
        <end position="261"/>
    </location>
</feature>
<dbReference type="InterPro" id="IPR050879">
    <property type="entry name" value="Acyltransferase_3"/>
</dbReference>
<organism evidence="11 12">
    <name type="scientific">Nocardioides baekrokdamisoli</name>
    <dbReference type="NCBI Taxonomy" id="1804624"/>
    <lineage>
        <taxon>Bacteria</taxon>
        <taxon>Bacillati</taxon>
        <taxon>Actinomycetota</taxon>
        <taxon>Actinomycetes</taxon>
        <taxon>Propionibacteriales</taxon>
        <taxon>Nocardioidaceae</taxon>
        <taxon>Nocardioides</taxon>
    </lineage>
</organism>
<keyword evidence="6 9" id="KW-0472">Membrane</keyword>
<feature type="transmembrane region" description="Helical" evidence="9">
    <location>
        <begin position="79"/>
        <end position="99"/>
    </location>
</feature>
<dbReference type="Pfam" id="PF01757">
    <property type="entry name" value="Acyl_transf_3"/>
    <property type="match status" value="1"/>
</dbReference>
<dbReference type="KEGG" id="nbe:Back2_28890"/>
<dbReference type="SUPFAM" id="SSF52266">
    <property type="entry name" value="SGNH hydrolase"/>
    <property type="match status" value="1"/>
</dbReference>
<comment type="subcellular location">
    <subcellularLocation>
        <location evidence="1">Cell membrane</location>
        <topology evidence="1">Multi-pass membrane protein</topology>
    </subcellularLocation>
</comment>
<keyword evidence="5 9" id="KW-1133">Transmembrane helix</keyword>
<evidence type="ECO:0000256" key="6">
    <source>
        <dbReference type="ARBA" id="ARBA00023136"/>
    </source>
</evidence>
<feature type="domain" description="Acyltransferase 3" evidence="10">
    <location>
        <begin position="12"/>
        <end position="348"/>
    </location>
</feature>
<evidence type="ECO:0000256" key="1">
    <source>
        <dbReference type="ARBA" id="ARBA00004651"/>
    </source>
</evidence>
<feature type="transmembrane region" description="Helical" evidence="9">
    <location>
        <begin position="387"/>
        <end position="408"/>
    </location>
</feature>
<protein>
    <submittedName>
        <fullName evidence="11">Acyltransferase</fullName>
    </submittedName>
</protein>
<dbReference type="EMBL" id="AP019307">
    <property type="protein sequence ID" value="BBH18602.1"/>
    <property type="molecule type" value="Genomic_DNA"/>
</dbReference>
<dbReference type="AlphaFoldDB" id="A0A3G9IKA2"/>
<feature type="transmembrane region" description="Helical" evidence="9">
    <location>
        <begin position="173"/>
        <end position="191"/>
    </location>
</feature>